<accession>A0ABV4P643</accession>
<dbReference type="EMBL" id="JBGMEK010000110">
    <property type="protein sequence ID" value="MFA0813576.1"/>
    <property type="molecule type" value="Genomic_DNA"/>
</dbReference>
<gene>
    <name evidence="1" type="ORF">ACCI49_22055</name>
</gene>
<comment type="caution">
    <text evidence="1">The sequence shown here is derived from an EMBL/GenBank/DDBJ whole genome shotgun (WGS) entry which is preliminary data.</text>
</comment>
<keyword evidence="2" id="KW-1185">Reference proteome</keyword>
<name>A0ABV4P643_9GAMM</name>
<organism evidence="1 2">
    <name type="scientific">Microbulbifer epialgicus</name>
    <dbReference type="NCBI Taxonomy" id="393907"/>
    <lineage>
        <taxon>Bacteria</taxon>
        <taxon>Pseudomonadati</taxon>
        <taxon>Pseudomonadota</taxon>
        <taxon>Gammaproteobacteria</taxon>
        <taxon>Cellvibrionales</taxon>
        <taxon>Microbulbiferaceae</taxon>
        <taxon>Microbulbifer</taxon>
    </lineage>
</organism>
<protein>
    <submittedName>
        <fullName evidence="1">Uncharacterized protein</fullName>
    </submittedName>
</protein>
<evidence type="ECO:0000313" key="1">
    <source>
        <dbReference type="EMBL" id="MFA0813576.1"/>
    </source>
</evidence>
<proteinExistence type="predicted"/>
<reference evidence="1 2" key="1">
    <citation type="submission" date="2024-08" db="EMBL/GenBank/DDBJ databases">
        <authorList>
            <person name="Ishaq N."/>
        </authorList>
    </citation>
    <scope>NUCLEOTIDE SEQUENCE [LARGE SCALE GENOMIC DNA]</scope>
    <source>
        <strain evidence="1 2">DSM 18651</strain>
    </source>
</reference>
<evidence type="ECO:0000313" key="2">
    <source>
        <dbReference type="Proteomes" id="UP001569428"/>
    </source>
</evidence>
<sequence>LVGVVIAALGLVVNWYYSHQRHKLMKAQSWESYNSEKHGYELTIDQLPKHTDSISPHKYQGK</sequence>
<feature type="non-terminal residue" evidence="1">
    <location>
        <position position="1"/>
    </location>
</feature>
<dbReference type="Proteomes" id="UP001569428">
    <property type="component" value="Unassembled WGS sequence"/>
</dbReference>